<dbReference type="Gene3D" id="3.40.50.150">
    <property type="entry name" value="Vaccinia Virus protein VP39"/>
    <property type="match status" value="1"/>
</dbReference>
<dbReference type="InterPro" id="IPR002295">
    <property type="entry name" value="N4/N6-MTase_EcoPI_Mod-like"/>
</dbReference>
<evidence type="ECO:0000256" key="5">
    <source>
        <dbReference type="ARBA" id="ARBA00022691"/>
    </source>
</evidence>
<evidence type="ECO:0000256" key="3">
    <source>
        <dbReference type="ARBA" id="ARBA00022603"/>
    </source>
</evidence>
<keyword evidence="9" id="KW-1185">Reference proteome</keyword>
<comment type="caution">
    <text evidence="8">The sequence shown here is derived from an EMBL/GenBank/DDBJ whole genome shotgun (WGS) entry which is preliminary data.</text>
</comment>
<reference evidence="8 9" key="1">
    <citation type="submission" date="2023-06" db="EMBL/GenBank/DDBJ databases">
        <title>Thiopseudomonas sp. CY1220 draft genome sequence.</title>
        <authorList>
            <person name="Zhao G."/>
            <person name="An M."/>
        </authorList>
    </citation>
    <scope>NUCLEOTIDE SEQUENCE [LARGE SCALE GENOMIC DNA]</scope>
    <source>
        <strain evidence="8 9">CY1220</strain>
    </source>
</reference>
<dbReference type="RefSeq" id="WP_289410081.1">
    <property type="nucleotide sequence ID" value="NZ_JAUCDY010000003.1"/>
</dbReference>
<dbReference type="PROSITE" id="PS00092">
    <property type="entry name" value="N6_MTASE"/>
    <property type="match status" value="1"/>
</dbReference>
<name>A0ABT7SMK5_9GAMM</name>
<dbReference type="InterPro" id="IPR029063">
    <property type="entry name" value="SAM-dependent_MTases_sf"/>
</dbReference>
<evidence type="ECO:0000256" key="6">
    <source>
        <dbReference type="ARBA" id="ARBA00047942"/>
    </source>
</evidence>
<feature type="domain" description="DNA methylase N-4/N-6" evidence="7">
    <location>
        <begin position="524"/>
        <end position="846"/>
    </location>
</feature>
<keyword evidence="3 8" id="KW-0489">Methyltransferase</keyword>
<dbReference type="Pfam" id="PF01555">
    <property type="entry name" value="N6_N4_Mtase"/>
    <property type="match status" value="1"/>
</dbReference>
<dbReference type="InterPro" id="IPR002052">
    <property type="entry name" value="DNA_methylase_N6_adenine_CS"/>
</dbReference>
<sequence>MTQVVKLREKLVNKLSDLFQLNQPDLDFGFYRIMHAKAAEIQQFIDQDLLTIITNAFGQADDNQVATARGKYEAAIQQAKDFGAPNPEETKPVQEAKAAYDAARESGSNEAQVYDHLYRFFERYYDDGDFISRRYYTRETASNAAPYAIPYNGEEVKLHWANADQYYIKSAEYFSNFSFDLRQAKEVQAQDGLDFGQSTESRKVHFQIVDASEGEHGNIKAADNAKREFVLHTAQPVALNDANEFIVNFEYRVLSSQDALTKEQEEAVKKEFGASNKGDLPNLHITRQILAAAKALDSLPADYLTLLSTPAPTDKIKQRPLLAKYINQYTSRNTMDYFIHKDLGSFLRRELDFYIKNEVMRLDDIENADAPAVESYLSKIKVLRQIAHKLIDFLAQLEDFQKKLWLKKKFVTETNYCITLDRVPEKLYPEICANQAQLEEWIQLFAIDDIQGDLSTPAFSNPLTLEFLQANQNLLLDTQFFSEEFKAQLLASIEDFDEQCDGLLVHSENFQALQLLQERYREQVKCVYIDPPYNTGGDGFPYKDSYKHSSWLCMLFNRLKSTPNLMNKTGAIFVSIDEKELHNLKIILKNIFGEENSLADFVWLAEGNFDNQAKIKMAHEYVVSYALKEKDFALPPVIDPSISETSKLFNTEIRNTIIKNGPKNPVSGVSLPPGFPASFERGTISKSDVTWPRYSSDVVVENYKLIYEVTGESGWSSKSLCEDFINNNLQPVLDSKGQSTTFLITNTGAIEAVKKRDIQQSYVTSTIKGVGTIQSTRAMLKSMDCEYSHYPKPPKLISYISSMTGSENQLTFDYFAGSGTTGHAVIDLNREDNGNRKYILAEMGNHFDTVLKPRLAKVAYASKWKNGKPAARDTGISHCFKYIRLESYEDTLNNLRLASDPVRQRAIDANSPLKQDYMLNYMLDVETRGSQSLLNIDAFADPTAYTLEVKKPGSDESVERTVDLIETFNYLIGLRVEHTAAPQGFNAKFKRVQDAHAPQGQTTRLVLDGRLQQDDNGPWWLRKIEGWLPADPANPNNGARDKVLIVWRKLTGDLEQDNLVLDEWFKAHRINSRDFEYATIYVNGSNNLPNLKKAEDRWKVRLIEEEFMQRMWDVEG</sequence>
<proteinExistence type="inferred from homology"/>
<evidence type="ECO:0000256" key="4">
    <source>
        <dbReference type="ARBA" id="ARBA00022679"/>
    </source>
</evidence>
<evidence type="ECO:0000259" key="7">
    <source>
        <dbReference type="Pfam" id="PF01555"/>
    </source>
</evidence>
<dbReference type="PRINTS" id="PR00506">
    <property type="entry name" value="D21N6MTFRASE"/>
</dbReference>
<comment type="similarity">
    <text evidence="1">Belongs to the N(4)/N(6)-methyltransferase family.</text>
</comment>
<dbReference type="SUPFAM" id="SSF53335">
    <property type="entry name" value="S-adenosyl-L-methionine-dependent methyltransferases"/>
    <property type="match status" value="1"/>
</dbReference>
<comment type="catalytic activity">
    <reaction evidence="6">
        <text>a 2'-deoxyadenosine in DNA + S-adenosyl-L-methionine = an N(6)-methyl-2'-deoxyadenosine in DNA + S-adenosyl-L-homocysteine + H(+)</text>
        <dbReference type="Rhea" id="RHEA:15197"/>
        <dbReference type="Rhea" id="RHEA-COMP:12418"/>
        <dbReference type="Rhea" id="RHEA-COMP:12419"/>
        <dbReference type="ChEBI" id="CHEBI:15378"/>
        <dbReference type="ChEBI" id="CHEBI:57856"/>
        <dbReference type="ChEBI" id="CHEBI:59789"/>
        <dbReference type="ChEBI" id="CHEBI:90615"/>
        <dbReference type="ChEBI" id="CHEBI:90616"/>
        <dbReference type="EC" id="2.1.1.72"/>
    </reaction>
</comment>
<dbReference type="GO" id="GO:0008168">
    <property type="term" value="F:methyltransferase activity"/>
    <property type="evidence" value="ECO:0007669"/>
    <property type="project" value="UniProtKB-KW"/>
</dbReference>
<dbReference type="GO" id="GO:0032259">
    <property type="term" value="P:methylation"/>
    <property type="evidence" value="ECO:0007669"/>
    <property type="project" value="UniProtKB-KW"/>
</dbReference>
<protein>
    <recommendedName>
        <fullName evidence="2">site-specific DNA-methyltransferase (adenine-specific)</fullName>
        <ecNumber evidence="2">2.1.1.72</ecNumber>
    </recommendedName>
</protein>
<keyword evidence="5" id="KW-0949">S-adenosyl-L-methionine</keyword>
<dbReference type="InterPro" id="IPR002941">
    <property type="entry name" value="DNA_methylase_N4/N6"/>
</dbReference>
<keyword evidence="4 8" id="KW-0808">Transferase</keyword>
<evidence type="ECO:0000256" key="1">
    <source>
        <dbReference type="ARBA" id="ARBA00006594"/>
    </source>
</evidence>
<evidence type="ECO:0000313" key="9">
    <source>
        <dbReference type="Proteomes" id="UP001241056"/>
    </source>
</evidence>
<gene>
    <name evidence="8" type="ORF">QEZ41_03940</name>
</gene>
<dbReference type="EC" id="2.1.1.72" evidence="2"/>
<evidence type="ECO:0000313" key="8">
    <source>
        <dbReference type="EMBL" id="MDM7857427.1"/>
    </source>
</evidence>
<evidence type="ECO:0000256" key="2">
    <source>
        <dbReference type="ARBA" id="ARBA00011900"/>
    </source>
</evidence>
<dbReference type="EMBL" id="JAUCDY010000003">
    <property type="protein sequence ID" value="MDM7857427.1"/>
    <property type="molecule type" value="Genomic_DNA"/>
</dbReference>
<dbReference type="Proteomes" id="UP001241056">
    <property type="component" value="Unassembled WGS sequence"/>
</dbReference>
<accession>A0ABT7SMK5</accession>
<organism evidence="8 9">
    <name type="scientific">Thiopseudomonas acetoxidans</name>
    <dbReference type="NCBI Taxonomy" id="3041622"/>
    <lineage>
        <taxon>Bacteria</taxon>
        <taxon>Pseudomonadati</taxon>
        <taxon>Pseudomonadota</taxon>
        <taxon>Gammaproteobacteria</taxon>
        <taxon>Pseudomonadales</taxon>
        <taxon>Pseudomonadaceae</taxon>
        <taxon>Thiopseudomonas</taxon>
    </lineage>
</organism>